<dbReference type="GO" id="GO:0005737">
    <property type="term" value="C:cytoplasm"/>
    <property type="evidence" value="ECO:0007669"/>
    <property type="project" value="TreeGrafter"/>
</dbReference>
<dbReference type="Pfam" id="PF01266">
    <property type="entry name" value="DAO"/>
    <property type="match status" value="1"/>
</dbReference>
<protein>
    <submittedName>
        <fullName evidence="3">Glycine/D-amino acid oxidase-like deaminating enzyme</fullName>
    </submittedName>
</protein>
<sequence length="385" mass="39866">MDLAVVGAGAVGSAVAADLAEAGARVTVLEERALLQGTSGTSFAWVNANNKVPPAYYRLNLAGLQRHRAGRAAGRTSFHPVGHLEVAFTDEHLALLEPKVARLRERGYAVQDVPAAQAAQQLPGIRAEAVRAAVRYPEEGYCDVPAFVAEAHERLRAAGGEVRTAAVERLAPGESGVEVRLGGGERERFTGVVVATGRWTTSFLARSGFHVPLNTDDAVGAPPYGFLATTQPVDAAGVASVVSTTRVNFRPAGGGRYLLQGLDLDVEAHPAAPDAVRARVGAELARRFADVVGLPAAPAMEDVAVGIRPLPADGQAVAGFLDDARTVYVAVTHSGVTLAPELAALATREVVHGEQAPALAGFRPQRFAGGAASGAVAAARRPGEQ</sequence>
<dbReference type="Gene3D" id="3.30.9.10">
    <property type="entry name" value="D-Amino Acid Oxidase, subunit A, domain 2"/>
    <property type="match status" value="1"/>
</dbReference>
<dbReference type="SUPFAM" id="SSF51905">
    <property type="entry name" value="FAD/NAD(P)-binding domain"/>
    <property type="match status" value="1"/>
</dbReference>
<dbReference type="AlphaFoldDB" id="A0A543DR10"/>
<dbReference type="OrthoDB" id="4775411at2"/>
<organism evidence="3 4">
    <name type="scientific">Pseudonocardia kunmingensis</name>
    <dbReference type="NCBI Taxonomy" id="630975"/>
    <lineage>
        <taxon>Bacteria</taxon>
        <taxon>Bacillati</taxon>
        <taxon>Actinomycetota</taxon>
        <taxon>Actinomycetes</taxon>
        <taxon>Pseudonocardiales</taxon>
        <taxon>Pseudonocardiaceae</taxon>
        <taxon>Pseudonocardia</taxon>
    </lineage>
</organism>
<reference evidence="3 4" key="1">
    <citation type="submission" date="2019-06" db="EMBL/GenBank/DDBJ databases">
        <title>Sequencing the genomes of 1000 actinobacteria strains.</title>
        <authorList>
            <person name="Klenk H.-P."/>
        </authorList>
    </citation>
    <scope>NUCLEOTIDE SEQUENCE [LARGE SCALE GENOMIC DNA]</scope>
    <source>
        <strain evidence="3 4">DSM 45301</strain>
    </source>
</reference>
<dbReference type="Gene3D" id="3.50.50.60">
    <property type="entry name" value="FAD/NAD(P)-binding domain"/>
    <property type="match status" value="1"/>
</dbReference>
<comment type="caution">
    <text evidence="3">The sequence shown here is derived from an EMBL/GenBank/DDBJ whole genome shotgun (WGS) entry which is preliminary data.</text>
</comment>
<evidence type="ECO:0000313" key="3">
    <source>
        <dbReference type="EMBL" id="TQM11763.1"/>
    </source>
</evidence>
<dbReference type="RefSeq" id="WP_142056142.1">
    <property type="nucleotide sequence ID" value="NZ_VFPA01000002.1"/>
</dbReference>
<dbReference type="InterPro" id="IPR006076">
    <property type="entry name" value="FAD-dep_OxRdtase"/>
</dbReference>
<dbReference type="InterPro" id="IPR036188">
    <property type="entry name" value="FAD/NAD-bd_sf"/>
</dbReference>
<dbReference type="Proteomes" id="UP000315677">
    <property type="component" value="Unassembled WGS sequence"/>
</dbReference>
<accession>A0A543DR10</accession>
<dbReference type="PANTHER" id="PTHR13847:SF289">
    <property type="entry name" value="GLYCINE OXIDASE"/>
    <property type="match status" value="1"/>
</dbReference>
<dbReference type="EMBL" id="VFPA01000002">
    <property type="protein sequence ID" value="TQM11763.1"/>
    <property type="molecule type" value="Genomic_DNA"/>
</dbReference>
<keyword evidence="4" id="KW-1185">Reference proteome</keyword>
<keyword evidence="1" id="KW-0560">Oxidoreductase</keyword>
<gene>
    <name evidence="3" type="ORF">FB558_4333</name>
</gene>
<evidence type="ECO:0000259" key="2">
    <source>
        <dbReference type="Pfam" id="PF01266"/>
    </source>
</evidence>
<dbReference type="GO" id="GO:0016491">
    <property type="term" value="F:oxidoreductase activity"/>
    <property type="evidence" value="ECO:0007669"/>
    <property type="project" value="UniProtKB-KW"/>
</dbReference>
<evidence type="ECO:0000256" key="1">
    <source>
        <dbReference type="ARBA" id="ARBA00023002"/>
    </source>
</evidence>
<evidence type="ECO:0000313" key="4">
    <source>
        <dbReference type="Proteomes" id="UP000315677"/>
    </source>
</evidence>
<dbReference type="PANTHER" id="PTHR13847">
    <property type="entry name" value="SARCOSINE DEHYDROGENASE-RELATED"/>
    <property type="match status" value="1"/>
</dbReference>
<name>A0A543DR10_9PSEU</name>
<proteinExistence type="predicted"/>
<feature type="domain" description="FAD dependent oxidoreductase" evidence="2">
    <location>
        <begin position="2"/>
        <end position="347"/>
    </location>
</feature>